<feature type="domain" description="Acyl-CoA dehydrogenase/oxidase C-terminal" evidence="6">
    <location>
        <begin position="246"/>
        <end position="347"/>
    </location>
</feature>
<gene>
    <name evidence="9" type="ORF">FKR81_35290</name>
</gene>
<proteinExistence type="inferred from homology"/>
<feature type="domain" description="Acyl-CoA oxidase/dehydrogenase middle" evidence="7">
    <location>
        <begin position="131"/>
        <end position="205"/>
    </location>
</feature>
<dbReference type="Pfam" id="PF02771">
    <property type="entry name" value="Acyl-CoA_dh_N"/>
    <property type="match status" value="1"/>
</dbReference>
<dbReference type="Pfam" id="PF02770">
    <property type="entry name" value="Acyl-CoA_dh_M"/>
    <property type="match status" value="1"/>
</dbReference>
<dbReference type="GO" id="GO:0050660">
    <property type="term" value="F:flavin adenine dinucleotide binding"/>
    <property type="evidence" value="ECO:0007669"/>
    <property type="project" value="InterPro"/>
</dbReference>
<evidence type="ECO:0000259" key="6">
    <source>
        <dbReference type="Pfam" id="PF00441"/>
    </source>
</evidence>
<name>A0A563EIJ5_9PSEU</name>
<dbReference type="OrthoDB" id="2986495at2"/>
<evidence type="ECO:0000256" key="4">
    <source>
        <dbReference type="ARBA" id="ARBA00022827"/>
    </source>
</evidence>
<dbReference type="InterPro" id="IPR036250">
    <property type="entry name" value="AcylCo_DH-like_C"/>
</dbReference>
<dbReference type="Gene3D" id="1.20.140.10">
    <property type="entry name" value="Butyryl-CoA Dehydrogenase, subunit A, domain 3"/>
    <property type="match status" value="1"/>
</dbReference>
<keyword evidence="5" id="KW-0560">Oxidoreductase</keyword>
<evidence type="ECO:0000256" key="2">
    <source>
        <dbReference type="ARBA" id="ARBA00009347"/>
    </source>
</evidence>
<dbReference type="Pfam" id="PF00441">
    <property type="entry name" value="Acyl-CoA_dh_1"/>
    <property type="match status" value="1"/>
</dbReference>
<dbReference type="Proteomes" id="UP000316639">
    <property type="component" value="Unassembled WGS sequence"/>
</dbReference>
<comment type="caution">
    <text evidence="9">The sequence shown here is derived from an EMBL/GenBank/DDBJ whole genome shotgun (WGS) entry which is preliminary data.</text>
</comment>
<dbReference type="InterPro" id="IPR013786">
    <property type="entry name" value="AcylCoA_DH/ox_N"/>
</dbReference>
<sequence length="372" mass="40889">MTEILDVAGRLADRFAERAARHDRDNTFPHENYDDLREAGFLRLSVPEELGGLGAAQREILAVLERLAMGCGSTALAYTMHVSPLGQWASVWRRTGNPRLADLLRLAAENKLVWASVTSEMGLTNLVTDARTRADKTEGGYRVNGRKSFATNTSVATHCTITARHDDTLLICRIALDQPGVRVHDVWDTLGMRATRSNDVELDDVFVREEDVVHSLPAGHFDRRVFETVWAWAMPAFAAVYTGIAAGALEWVATRAEDDPLVRDAFGECTALLESSRALIFRHAEEVDGGRLFELGTQDGIARCVLVKYAATNNAVRVVQRLVDVAGGAAYARALPFERRWRDVQAGVVMPASNHLARQLIGASPLGQVFTP</sequence>
<evidence type="ECO:0000256" key="3">
    <source>
        <dbReference type="ARBA" id="ARBA00022630"/>
    </source>
</evidence>
<dbReference type="EMBL" id="VOBR01000032">
    <property type="protein sequence ID" value="TWP46436.1"/>
    <property type="molecule type" value="Genomic_DNA"/>
</dbReference>
<dbReference type="InterPro" id="IPR009075">
    <property type="entry name" value="AcylCo_DH/oxidase_C"/>
</dbReference>
<accession>A0A563EIJ5</accession>
<dbReference type="InterPro" id="IPR037069">
    <property type="entry name" value="AcylCoA_DH/ox_N_sf"/>
</dbReference>
<dbReference type="PANTHER" id="PTHR43884">
    <property type="entry name" value="ACYL-COA DEHYDROGENASE"/>
    <property type="match status" value="1"/>
</dbReference>
<dbReference type="Gene3D" id="2.40.110.10">
    <property type="entry name" value="Butyryl-CoA Dehydrogenase, subunit A, domain 2"/>
    <property type="match status" value="1"/>
</dbReference>
<feature type="domain" description="Acyl-CoA dehydrogenase/oxidase N-terminal" evidence="8">
    <location>
        <begin position="11"/>
        <end position="83"/>
    </location>
</feature>
<dbReference type="Gene3D" id="1.10.540.10">
    <property type="entry name" value="Acyl-CoA dehydrogenase/oxidase, N-terminal domain"/>
    <property type="match status" value="1"/>
</dbReference>
<dbReference type="SUPFAM" id="SSF56645">
    <property type="entry name" value="Acyl-CoA dehydrogenase NM domain-like"/>
    <property type="match status" value="1"/>
</dbReference>
<reference evidence="9 10" key="1">
    <citation type="submission" date="2019-07" db="EMBL/GenBank/DDBJ databases">
        <title>Lentzea xizangensis sp. nov., isolated from Qinghai-Tibetan Plateau Soils.</title>
        <authorList>
            <person name="Huang J."/>
        </authorList>
    </citation>
    <scope>NUCLEOTIDE SEQUENCE [LARGE SCALE GENOMIC DNA]</scope>
    <source>
        <strain evidence="9 10">FXJ1.1311</strain>
    </source>
</reference>
<dbReference type="PIRSF" id="PIRSF016578">
    <property type="entry name" value="HsaA"/>
    <property type="match status" value="1"/>
</dbReference>
<evidence type="ECO:0000259" key="7">
    <source>
        <dbReference type="Pfam" id="PF02770"/>
    </source>
</evidence>
<comment type="similarity">
    <text evidence="2 5">Belongs to the acyl-CoA dehydrogenase family.</text>
</comment>
<dbReference type="SUPFAM" id="SSF47203">
    <property type="entry name" value="Acyl-CoA dehydrogenase C-terminal domain-like"/>
    <property type="match status" value="1"/>
</dbReference>
<dbReference type="PANTHER" id="PTHR43884:SF12">
    <property type="entry name" value="ISOVALERYL-COA DEHYDROGENASE, MITOCHONDRIAL-RELATED"/>
    <property type="match status" value="1"/>
</dbReference>
<dbReference type="GO" id="GO:0003995">
    <property type="term" value="F:acyl-CoA dehydrogenase activity"/>
    <property type="evidence" value="ECO:0007669"/>
    <property type="project" value="TreeGrafter"/>
</dbReference>
<dbReference type="InterPro" id="IPR006091">
    <property type="entry name" value="Acyl-CoA_Oxase/DH_mid-dom"/>
</dbReference>
<evidence type="ECO:0000256" key="5">
    <source>
        <dbReference type="RuleBase" id="RU362125"/>
    </source>
</evidence>
<evidence type="ECO:0000313" key="9">
    <source>
        <dbReference type="EMBL" id="TWP46436.1"/>
    </source>
</evidence>
<organism evidence="9 10">
    <name type="scientific">Lentzea tibetensis</name>
    <dbReference type="NCBI Taxonomy" id="2591470"/>
    <lineage>
        <taxon>Bacteria</taxon>
        <taxon>Bacillati</taxon>
        <taxon>Actinomycetota</taxon>
        <taxon>Actinomycetes</taxon>
        <taxon>Pseudonocardiales</taxon>
        <taxon>Pseudonocardiaceae</taxon>
        <taxon>Lentzea</taxon>
    </lineage>
</organism>
<evidence type="ECO:0000256" key="1">
    <source>
        <dbReference type="ARBA" id="ARBA00001974"/>
    </source>
</evidence>
<dbReference type="RefSeq" id="WP_146358567.1">
    <property type="nucleotide sequence ID" value="NZ_VOBR01000032.1"/>
</dbReference>
<protein>
    <submittedName>
        <fullName evidence="9">Acyl-CoA dehydrogenase</fullName>
    </submittedName>
</protein>
<keyword evidence="3 5" id="KW-0285">Flavoprotein</keyword>
<dbReference type="AlphaFoldDB" id="A0A563EIJ5"/>
<keyword evidence="10" id="KW-1185">Reference proteome</keyword>
<dbReference type="InterPro" id="IPR046373">
    <property type="entry name" value="Acyl-CoA_Oxase/DH_mid-dom_sf"/>
</dbReference>
<evidence type="ECO:0000259" key="8">
    <source>
        <dbReference type="Pfam" id="PF02771"/>
    </source>
</evidence>
<keyword evidence="4 5" id="KW-0274">FAD</keyword>
<dbReference type="InterPro" id="IPR009100">
    <property type="entry name" value="AcylCoA_DH/oxidase_NM_dom_sf"/>
</dbReference>
<evidence type="ECO:0000313" key="10">
    <source>
        <dbReference type="Proteomes" id="UP000316639"/>
    </source>
</evidence>
<comment type="cofactor">
    <cofactor evidence="1 5">
        <name>FAD</name>
        <dbReference type="ChEBI" id="CHEBI:57692"/>
    </cofactor>
</comment>